<dbReference type="Proteomes" id="UP000732298">
    <property type="component" value="Unassembled WGS sequence"/>
</dbReference>
<sequence length="49" mass="5737">MYNCSCSGYEYRSFLTKEEKIELLKEYQGTLEKEAKGVAERIKALEKNN</sequence>
<accession>A0A8T3YLQ8</accession>
<gene>
    <name evidence="1" type="ORF">HY544_03830</name>
</gene>
<name>A0A8T3YLQ8_9ARCH</name>
<reference evidence="1" key="1">
    <citation type="submission" date="2020-07" db="EMBL/GenBank/DDBJ databases">
        <title>Huge and variable diversity of episymbiotic CPR bacteria and DPANN archaea in groundwater ecosystems.</title>
        <authorList>
            <person name="He C.Y."/>
            <person name="Keren R."/>
            <person name="Whittaker M."/>
            <person name="Farag I.F."/>
            <person name="Doudna J."/>
            <person name="Cate J.H.D."/>
            <person name="Banfield J.F."/>
        </authorList>
    </citation>
    <scope>NUCLEOTIDE SEQUENCE</scope>
    <source>
        <strain evidence="1">NC_groundwater_1296_Ag_S-0.2um_52_80</strain>
    </source>
</reference>
<dbReference type="EMBL" id="JACQPB010000039">
    <property type="protein sequence ID" value="MBI4210607.1"/>
    <property type="molecule type" value="Genomic_DNA"/>
</dbReference>
<organism evidence="1 2">
    <name type="scientific">Candidatus Iainarchaeum sp</name>
    <dbReference type="NCBI Taxonomy" id="3101447"/>
    <lineage>
        <taxon>Archaea</taxon>
        <taxon>Candidatus Iainarchaeota</taxon>
        <taxon>Candidatus Iainarchaeia</taxon>
        <taxon>Candidatus Iainarchaeales</taxon>
        <taxon>Candidatus Iainarchaeaceae</taxon>
        <taxon>Candidatus Iainarchaeum</taxon>
    </lineage>
</organism>
<evidence type="ECO:0000313" key="2">
    <source>
        <dbReference type="Proteomes" id="UP000732298"/>
    </source>
</evidence>
<evidence type="ECO:0000313" key="1">
    <source>
        <dbReference type="EMBL" id="MBI4210607.1"/>
    </source>
</evidence>
<proteinExistence type="predicted"/>
<comment type="caution">
    <text evidence="1">The sequence shown here is derived from an EMBL/GenBank/DDBJ whole genome shotgun (WGS) entry which is preliminary data.</text>
</comment>
<protein>
    <submittedName>
        <fullName evidence="1">DUF5320 domain-containing protein</fullName>
    </submittedName>
</protein>
<dbReference type="AlphaFoldDB" id="A0A8T3YLQ8"/>